<evidence type="ECO:0000256" key="3">
    <source>
        <dbReference type="ARBA" id="ARBA00012438"/>
    </source>
</evidence>
<keyword evidence="9" id="KW-0902">Two-component regulatory system</keyword>
<keyword evidence="7 14" id="KW-0418">Kinase</keyword>
<gene>
    <name evidence="14" type="ORF">SAMN02745178_02348</name>
</gene>
<proteinExistence type="predicted"/>
<evidence type="ECO:0000256" key="1">
    <source>
        <dbReference type="ARBA" id="ARBA00000085"/>
    </source>
</evidence>
<dbReference type="InterPro" id="IPR003660">
    <property type="entry name" value="HAMP_dom"/>
</dbReference>
<evidence type="ECO:0000256" key="10">
    <source>
        <dbReference type="ARBA" id="ARBA00023136"/>
    </source>
</evidence>
<dbReference type="SMART" id="SM00388">
    <property type="entry name" value="HisKA"/>
    <property type="match status" value="1"/>
</dbReference>
<dbReference type="STRING" id="745368.SAMN02745178_02348"/>
<evidence type="ECO:0000259" key="13">
    <source>
        <dbReference type="PROSITE" id="PS50885"/>
    </source>
</evidence>
<accession>A0A1T4XUM7</accession>
<dbReference type="PROSITE" id="PS51257">
    <property type="entry name" value="PROKAR_LIPOPROTEIN"/>
    <property type="match status" value="1"/>
</dbReference>
<keyword evidence="8 11" id="KW-1133">Transmembrane helix</keyword>
<organism evidence="14 15">
    <name type="scientific">Gemmiger formicilis</name>
    <dbReference type="NCBI Taxonomy" id="745368"/>
    <lineage>
        <taxon>Bacteria</taxon>
        <taxon>Bacillati</taxon>
        <taxon>Bacillota</taxon>
        <taxon>Clostridia</taxon>
        <taxon>Eubacteriales</taxon>
        <taxon>Gemmiger</taxon>
    </lineage>
</organism>
<protein>
    <recommendedName>
        <fullName evidence="3">histidine kinase</fullName>
        <ecNumber evidence="3">2.7.13.3</ecNumber>
    </recommendedName>
</protein>
<evidence type="ECO:0000256" key="7">
    <source>
        <dbReference type="ARBA" id="ARBA00022777"/>
    </source>
</evidence>
<dbReference type="PRINTS" id="PR00344">
    <property type="entry name" value="BCTRLSENSOR"/>
</dbReference>
<dbReference type="InterPro" id="IPR004358">
    <property type="entry name" value="Sig_transdc_His_kin-like_C"/>
</dbReference>
<evidence type="ECO:0000256" key="9">
    <source>
        <dbReference type="ARBA" id="ARBA00023012"/>
    </source>
</evidence>
<dbReference type="RefSeq" id="WP_078785208.1">
    <property type="nucleotide sequence ID" value="NZ_FUYF01000018.1"/>
</dbReference>
<evidence type="ECO:0000256" key="2">
    <source>
        <dbReference type="ARBA" id="ARBA00004370"/>
    </source>
</evidence>
<evidence type="ECO:0000313" key="14">
    <source>
        <dbReference type="EMBL" id="SKA93279.1"/>
    </source>
</evidence>
<dbReference type="InterPro" id="IPR036097">
    <property type="entry name" value="HisK_dim/P_sf"/>
</dbReference>
<dbReference type="Proteomes" id="UP000190286">
    <property type="component" value="Unassembled WGS sequence"/>
</dbReference>
<name>A0A1T4XUM7_9FIRM</name>
<dbReference type="Pfam" id="PF02518">
    <property type="entry name" value="HATPase_c"/>
    <property type="match status" value="1"/>
</dbReference>
<dbReference type="CDD" id="cd00082">
    <property type="entry name" value="HisKA"/>
    <property type="match status" value="1"/>
</dbReference>
<comment type="catalytic activity">
    <reaction evidence="1">
        <text>ATP + protein L-histidine = ADP + protein N-phospho-L-histidine.</text>
        <dbReference type="EC" id="2.7.13.3"/>
    </reaction>
</comment>
<feature type="domain" description="Histidine kinase" evidence="12">
    <location>
        <begin position="167"/>
        <end position="378"/>
    </location>
</feature>
<comment type="subcellular location">
    <subcellularLocation>
        <location evidence="2">Membrane</location>
    </subcellularLocation>
</comment>
<sequence length="378" mass="41825">MKRLSLQWRITLMTALLIAGACICLNLLLYRSGASGMDNLNGYVLQYQQDGGEDLTIEIPEDQMSDFLVQFSQEVYDTKTIFGRKGWCITAVVTLFSAAIAYFISGKALEPLKELAQQAEKVDQDNLVDVRLEENTVAEFRQLSQSVNQMLNRLAHSFDLQRQFAGNAAHELKTPLAIMQAKLEIFAEDHMNTDAETAELVHFQTEQIARLSALVRTLLEMSNLQAVPRDDCIELAPLADEIVTDLTPLAQKKQITLHQECEDIHIIGSDALIYRMLFNLVENAIKYNQPGGSVQITISQSNGKAILRVADTGCGIPDEYRTSIFEPFFRVDKSRSREMGGAGLGLALVREIAALHGGTVQDEPAEGAGTVFTVALPM</sequence>
<dbReference type="GO" id="GO:0000155">
    <property type="term" value="F:phosphorelay sensor kinase activity"/>
    <property type="evidence" value="ECO:0007669"/>
    <property type="project" value="InterPro"/>
</dbReference>
<evidence type="ECO:0000256" key="8">
    <source>
        <dbReference type="ARBA" id="ARBA00022989"/>
    </source>
</evidence>
<reference evidence="14 15" key="1">
    <citation type="submission" date="2017-02" db="EMBL/GenBank/DDBJ databases">
        <authorList>
            <person name="Peterson S.W."/>
        </authorList>
    </citation>
    <scope>NUCLEOTIDE SEQUENCE [LARGE SCALE GENOMIC DNA]</scope>
    <source>
        <strain evidence="14 15">ATCC 27749</strain>
    </source>
</reference>
<dbReference type="CDD" id="cd00075">
    <property type="entry name" value="HATPase"/>
    <property type="match status" value="1"/>
</dbReference>
<dbReference type="InterPro" id="IPR003661">
    <property type="entry name" value="HisK_dim/P_dom"/>
</dbReference>
<dbReference type="SMART" id="SM00304">
    <property type="entry name" value="HAMP"/>
    <property type="match status" value="1"/>
</dbReference>
<dbReference type="Pfam" id="PF00672">
    <property type="entry name" value="HAMP"/>
    <property type="match status" value="1"/>
</dbReference>
<dbReference type="OrthoDB" id="9813151at2"/>
<dbReference type="Gene3D" id="3.30.565.10">
    <property type="entry name" value="Histidine kinase-like ATPase, C-terminal domain"/>
    <property type="match status" value="1"/>
</dbReference>
<evidence type="ECO:0000259" key="12">
    <source>
        <dbReference type="PROSITE" id="PS50109"/>
    </source>
</evidence>
<dbReference type="InterPro" id="IPR036890">
    <property type="entry name" value="HATPase_C_sf"/>
</dbReference>
<dbReference type="CDD" id="cd06225">
    <property type="entry name" value="HAMP"/>
    <property type="match status" value="1"/>
</dbReference>
<dbReference type="Gene3D" id="6.10.340.10">
    <property type="match status" value="1"/>
</dbReference>
<dbReference type="InterPro" id="IPR050428">
    <property type="entry name" value="TCS_sensor_his_kinase"/>
</dbReference>
<feature type="transmembrane region" description="Helical" evidence="11">
    <location>
        <begin position="6"/>
        <end position="30"/>
    </location>
</feature>
<keyword evidence="6 11" id="KW-0812">Transmembrane</keyword>
<dbReference type="PROSITE" id="PS50885">
    <property type="entry name" value="HAMP"/>
    <property type="match status" value="1"/>
</dbReference>
<dbReference type="PANTHER" id="PTHR45436">
    <property type="entry name" value="SENSOR HISTIDINE KINASE YKOH"/>
    <property type="match status" value="1"/>
</dbReference>
<dbReference type="PANTHER" id="PTHR45436:SF5">
    <property type="entry name" value="SENSOR HISTIDINE KINASE TRCS"/>
    <property type="match status" value="1"/>
</dbReference>
<evidence type="ECO:0000256" key="11">
    <source>
        <dbReference type="SAM" id="Phobius"/>
    </source>
</evidence>
<dbReference type="InterPro" id="IPR003594">
    <property type="entry name" value="HATPase_dom"/>
</dbReference>
<dbReference type="InterPro" id="IPR005467">
    <property type="entry name" value="His_kinase_dom"/>
</dbReference>
<dbReference type="EC" id="2.7.13.3" evidence="3"/>
<dbReference type="SUPFAM" id="SSF55874">
    <property type="entry name" value="ATPase domain of HSP90 chaperone/DNA topoisomerase II/histidine kinase"/>
    <property type="match status" value="1"/>
</dbReference>
<feature type="transmembrane region" description="Helical" evidence="11">
    <location>
        <begin position="86"/>
        <end position="104"/>
    </location>
</feature>
<dbReference type="GO" id="GO:0005886">
    <property type="term" value="C:plasma membrane"/>
    <property type="evidence" value="ECO:0007669"/>
    <property type="project" value="TreeGrafter"/>
</dbReference>
<dbReference type="SMART" id="SM00387">
    <property type="entry name" value="HATPase_c"/>
    <property type="match status" value="1"/>
</dbReference>
<dbReference type="GeneID" id="93338789"/>
<keyword evidence="4" id="KW-0597">Phosphoprotein</keyword>
<keyword evidence="15" id="KW-1185">Reference proteome</keyword>
<dbReference type="Gene3D" id="1.10.287.130">
    <property type="match status" value="1"/>
</dbReference>
<keyword evidence="10 11" id="KW-0472">Membrane</keyword>
<evidence type="ECO:0000256" key="5">
    <source>
        <dbReference type="ARBA" id="ARBA00022679"/>
    </source>
</evidence>
<dbReference type="AlphaFoldDB" id="A0A1T4XUM7"/>
<dbReference type="FunFam" id="3.30.565.10:FF:000006">
    <property type="entry name" value="Sensor histidine kinase WalK"/>
    <property type="match status" value="1"/>
</dbReference>
<evidence type="ECO:0000256" key="4">
    <source>
        <dbReference type="ARBA" id="ARBA00022553"/>
    </source>
</evidence>
<feature type="domain" description="HAMP" evidence="13">
    <location>
        <begin position="106"/>
        <end position="159"/>
    </location>
</feature>
<evidence type="ECO:0000256" key="6">
    <source>
        <dbReference type="ARBA" id="ARBA00022692"/>
    </source>
</evidence>
<dbReference type="PROSITE" id="PS50109">
    <property type="entry name" value="HIS_KIN"/>
    <property type="match status" value="1"/>
</dbReference>
<evidence type="ECO:0000313" key="15">
    <source>
        <dbReference type="Proteomes" id="UP000190286"/>
    </source>
</evidence>
<dbReference type="SUPFAM" id="SSF47384">
    <property type="entry name" value="Homodimeric domain of signal transducing histidine kinase"/>
    <property type="match status" value="1"/>
</dbReference>
<keyword evidence="5" id="KW-0808">Transferase</keyword>
<dbReference type="EMBL" id="FUYF01000018">
    <property type="protein sequence ID" value="SKA93279.1"/>
    <property type="molecule type" value="Genomic_DNA"/>
</dbReference>
<dbReference type="Pfam" id="PF00512">
    <property type="entry name" value="HisKA"/>
    <property type="match status" value="1"/>
</dbReference>